<reference evidence="2" key="1">
    <citation type="submission" date="2021-01" db="EMBL/GenBank/DDBJ databases">
        <title>Whole genome shotgun sequence of Planobispora rosea NBRC 15558.</title>
        <authorList>
            <person name="Komaki H."/>
            <person name="Tamura T."/>
        </authorList>
    </citation>
    <scope>NUCLEOTIDE SEQUENCE</scope>
    <source>
        <strain evidence="2">NBRC 15558</strain>
    </source>
</reference>
<evidence type="ECO:0000313" key="2">
    <source>
        <dbReference type="EMBL" id="GIH86458.1"/>
    </source>
</evidence>
<dbReference type="EMBL" id="BOOI01000046">
    <property type="protein sequence ID" value="GIH86458.1"/>
    <property type="molecule type" value="Genomic_DNA"/>
</dbReference>
<feature type="region of interest" description="Disordered" evidence="1">
    <location>
        <begin position="65"/>
        <end position="87"/>
    </location>
</feature>
<proteinExistence type="predicted"/>
<evidence type="ECO:0000313" key="3">
    <source>
        <dbReference type="Proteomes" id="UP000655044"/>
    </source>
</evidence>
<keyword evidence="3" id="KW-1185">Reference proteome</keyword>
<dbReference type="AlphaFoldDB" id="A0A8J3SAV8"/>
<name>A0A8J3SAV8_PLARO</name>
<dbReference type="Proteomes" id="UP000655044">
    <property type="component" value="Unassembled WGS sequence"/>
</dbReference>
<evidence type="ECO:0000256" key="1">
    <source>
        <dbReference type="SAM" id="MobiDB-lite"/>
    </source>
</evidence>
<organism evidence="2 3">
    <name type="scientific">Planobispora rosea</name>
    <dbReference type="NCBI Taxonomy" id="35762"/>
    <lineage>
        <taxon>Bacteria</taxon>
        <taxon>Bacillati</taxon>
        <taxon>Actinomycetota</taxon>
        <taxon>Actinomycetes</taxon>
        <taxon>Streptosporangiales</taxon>
        <taxon>Streptosporangiaceae</taxon>
        <taxon>Planobispora</taxon>
    </lineage>
</organism>
<sequence length="227" mass="25209">MHIPPVLTTRLTDLQEQLQHWKGAKDRAGEPFFDSRRLRREADLTIYSARRLIEAVDGLPAIDQPQGWSALKTPPSSATPPSPRHDGEELFRLTYTTPSGTIVQEMPGEGIEALAALLAAEHDVTNIRVQTTGGREVTDRFVSLGALHCPVCGGRRSVRYLHAEVDDQARYCCVSSEHQELEFFTARSLWRHPQPPKAPVADVSCDCPAGESTPRGEHDINCVSSWY</sequence>
<accession>A0A8J3SAV8</accession>
<dbReference type="RefSeq" id="WP_189243031.1">
    <property type="nucleotide sequence ID" value="NZ_BMQP01000026.1"/>
</dbReference>
<protein>
    <submittedName>
        <fullName evidence="2">Uncharacterized protein</fullName>
    </submittedName>
</protein>
<comment type="caution">
    <text evidence="2">The sequence shown here is derived from an EMBL/GenBank/DDBJ whole genome shotgun (WGS) entry which is preliminary data.</text>
</comment>
<gene>
    <name evidence="2" type="ORF">Pro02_48660</name>
</gene>